<dbReference type="AlphaFoldDB" id="A0A832A3L5"/>
<accession>A0A832A3L5</accession>
<protein>
    <submittedName>
        <fullName evidence="1">DUF2845 domain-containing protein</fullName>
    </submittedName>
</protein>
<comment type="caution">
    <text evidence="1">The sequence shown here is derived from an EMBL/GenBank/DDBJ whole genome shotgun (WGS) entry which is preliminary data.</text>
</comment>
<sequence>MGLCGAPAQAGGQDTLSSLRCGTRLVLVGETKTDVAVKCGPPLYQQFVGEKIVRTRYGYDKIVVEEWVYNFGPTDFLHTLRFEGGRLAVIFRGERGY</sequence>
<proteinExistence type="predicted"/>
<dbReference type="InterPro" id="IPR021268">
    <property type="entry name" value="DUF2845"/>
</dbReference>
<reference evidence="1" key="1">
    <citation type="journal article" date="2020" name="mSystems">
        <title>Genome- and Community-Level Interaction Insights into Carbon Utilization and Element Cycling Functions of Hydrothermarchaeota in Hydrothermal Sediment.</title>
        <authorList>
            <person name="Zhou Z."/>
            <person name="Liu Y."/>
            <person name="Xu W."/>
            <person name="Pan J."/>
            <person name="Luo Z.H."/>
            <person name="Li M."/>
        </authorList>
    </citation>
    <scope>NUCLEOTIDE SEQUENCE [LARGE SCALE GENOMIC DNA]</scope>
    <source>
        <strain evidence="1">SpSt-456</strain>
    </source>
</reference>
<gene>
    <name evidence="1" type="ORF">ENS06_15865</name>
</gene>
<name>A0A832A3L5_9BACT</name>
<dbReference type="Pfam" id="PF11006">
    <property type="entry name" value="DUF2845"/>
    <property type="match status" value="1"/>
</dbReference>
<organism evidence="1">
    <name type="scientific">Desulfacinum infernum</name>
    <dbReference type="NCBI Taxonomy" id="35837"/>
    <lineage>
        <taxon>Bacteria</taxon>
        <taxon>Pseudomonadati</taxon>
        <taxon>Thermodesulfobacteriota</taxon>
        <taxon>Syntrophobacteria</taxon>
        <taxon>Syntrophobacterales</taxon>
        <taxon>Syntrophobacteraceae</taxon>
        <taxon>Desulfacinum</taxon>
    </lineage>
</organism>
<dbReference type="EMBL" id="DSTK01000041">
    <property type="protein sequence ID" value="HFK98788.1"/>
    <property type="molecule type" value="Genomic_DNA"/>
</dbReference>
<evidence type="ECO:0000313" key="1">
    <source>
        <dbReference type="EMBL" id="HFK98788.1"/>
    </source>
</evidence>